<reference evidence="8 9" key="1">
    <citation type="submission" date="2015-01" db="EMBL/GenBank/DDBJ databases">
        <title>The Genome Sequence of Exophiala sideris CBS121828.</title>
        <authorList>
            <consortium name="The Broad Institute Genomics Platform"/>
            <person name="Cuomo C."/>
            <person name="de Hoog S."/>
            <person name="Gorbushina A."/>
            <person name="Stielow B."/>
            <person name="Teixiera M."/>
            <person name="Abouelleil A."/>
            <person name="Chapman S.B."/>
            <person name="Priest M."/>
            <person name="Young S.K."/>
            <person name="Wortman J."/>
            <person name="Nusbaum C."/>
            <person name="Birren B."/>
        </authorList>
    </citation>
    <scope>NUCLEOTIDE SEQUENCE [LARGE SCALE GENOMIC DNA]</scope>
    <source>
        <strain evidence="8 9">CBS 121828</strain>
    </source>
</reference>
<dbReference type="InterPro" id="IPR036396">
    <property type="entry name" value="Cyt_P450_sf"/>
</dbReference>
<dbReference type="GO" id="GO:0016705">
    <property type="term" value="F:oxidoreductase activity, acting on paired donors, with incorporation or reduction of molecular oxygen"/>
    <property type="evidence" value="ECO:0007669"/>
    <property type="project" value="InterPro"/>
</dbReference>
<evidence type="ECO:0000256" key="1">
    <source>
        <dbReference type="ARBA" id="ARBA00001971"/>
    </source>
</evidence>
<organism evidence="8 9">
    <name type="scientific">Exophiala sideris</name>
    <dbReference type="NCBI Taxonomy" id="1016849"/>
    <lineage>
        <taxon>Eukaryota</taxon>
        <taxon>Fungi</taxon>
        <taxon>Dikarya</taxon>
        <taxon>Ascomycota</taxon>
        <taxon>Pezizomycotina</taxon>
        <taxon>Eurotiomycetes</taxon>
        <taxon>Chaetothyriomycetidae</taxon>
        <taxon>Chaetothyriales</taxon>
        <taxon>Herpotrichiellaceae</taxon>
        <taxon>Exophiala</taxon>
    </lineage>
</organism>
<evidence type="ECO:0000256" key="7">
    <source>
        <dbReference type="RuleBase" id="RU000461"/>
    </source>
</evidence>
<dbReference type="InterPro" id="IPR002401">
    <property type="entry name" value="Cyt_P450_E_grp-I"/>
</dbReference>
<dbReference type="GO" id="GO:0005506">
    <property type="term" value="F:iron ion binding"/>
    <property type="evidence" value="ECO:0007669"/>
    <property type="project" value="InterPro"/>
</dbReference>
<evidence type="ECO:0008006" key="10">
    <source>
        <dbReference type="Google" id="ProtNLM"/>
    </source>
</evidence>
<evidence type="ECO:0000313" key="8">
    <source>
        <dbReference type="EMBL" id="KIV86248.1"/>
    </source>
</evidence>
<name>A0A0D1ZHE2_9EURO</name>
<dbReference type="GO" id="GO:0004497">
    <property type="term" value="F:monooxygenase activity"/>
    <property type="evidence" value="ECO:0007669"/>
    <property type="project" value="UniProtKB-KW"/>
</dbReference>
<dbReference type="AlphaFoldDB" id="A0A0D1ZHE2"/>
<dbReference type="GO" id="GO:0020037">
    <property type="term" value="F:heme binding"/>
    <property type="evidence" value="ECO:0007669"/>
    <property type="project" value="InterPro"/>
</dbReference>
<gene>
    <name evidence="8" type="ORF">PV11_01871</name>
</gene>
<dbReference type="InterPro" id="IPR050121">
    <property type="entry name" value="Cytochrome_P450_monoxygenase"/>
</dbReference>
<comment type="cofactor">
    <cofactor evidence="1 6">
        <name>heme</name>
        <dbReference type="ChEBI" id="CHEBI:30413"/>
    </cofactor>
</comment>
<keyword evidence="3 6" id="KW-0479">Metal-binding</keyword>
<feature type="binding site" description="axial binding residue" evidence="6">
    <location>
        <position position="502"/>
    </location>
    <ligand>
        <name>heme</name>
        <dbReference type="ChEBI" id="CHEBI:30413"/>
    </ligand>
    <ligandPart>
        <name>Fe</name>
        <dbReference type="ChEBI" id="CHEBI:18248"/>
    </ligandPart>
</feature>
<evidence type="ECO:0000256" key="2">
    <source>
        <dbReference type="ARBA" id="ARBA00010617"/>
    </source>
</evidence>
<dbReference type="OrthoDB" id="1470350at2759"/>
<dbReference type="STRING" id="1016849.A0A0D1ZHE2"/>
<dbReference type="SUPFAM" id="SSF48264">
    <property type="entry name" value="Cytochrome P450"/>
    <property type="match status" value="1"/>
</dbReference>
<dbReference type="PANTHER" id="PTHR24305">
    <property type="entry name" value="CYTOCHROME P450"/>
    <property type="match status" value="1"/>
</dbReference>
<dbReference type="PANTHER" id="PTHR24305:SF166">
    <property type="entry name" value="CYTOCHROME P450 12A4, MITOCHONDRIAL-RELATED"/>
    <property type="match status" value="1"/>
</dbReference>
<dbReference type="PRINTS" id="PR00385">
    <property type="entry name" value="P450"/>
</dbReference>
<protein>
    <recommendedName>
        <fullName evidence="10">Cytochrome P450</fullName>
    </recommendedName>
</protein>
<dbReference type="Proteomes" id="UP000053599">
    <property type="component" value="Unassembled WGS sequence"/>
</dbReference>
<evidence type="ECO:0000256" key="6">
    <source>
        <dbReference type="PIRSR" id="PIRSR602401-1"/>
    </source>
</evidence>
<keyword evidence="7" id="KW-0503">Monooxygenase</keyword>
<keyword evidence="5 6" id="KW-0408">Iron</keyword>
<dbReference type="PROSITE" id="PS00086">
    <property type="entry name" value="CYTOCHROME_P450"/>
    <property type="match status" value="1"/>
</dbReference>
<accession>A0A0D1ZHE2</accession>
<dbReference type="Gene3D" id="1.10.630.10">
    <property type="entry name" value="Cytochrome P450"/>
    <property type="match status" value="1"/>
</dbReference>
<dbReference type="InterPro" id="IPR017972">
    <property type="entry name" value="Cyt_P450_CS"/>
</dbReference>
<keyword evidence="4 7" id="KW-0560">Oxidoreductase</keyword>
<keyword evidence="6 7" id="KW-0349">Heme</keyword>
<evidence type="ECO:0000256" key="4">
    <source>
        <dbReference type="ARBA" id="ARBA00023002"/>
    </source>
</evidence>
<evidence type="ECO:0000256" key="3">
    <source>
        <dbReference type="ARBA" id="ARBA00022723"/>
    </source>
</evidence>
<evidence type="ECO:0000313" key="9">
    <source>
        <dbReference type="Proteomes" id="UP000053599"/>
    </source>
</evidence>
<comment type="similarity">
    <text evidence="2 7">Belongs to the cytochrome P450 family.</text>
</comment>
<dbReference type="InterPro" id="IPR001128">
    <property type="entry name" value="Cyt_P450"/>
</dbReference>
<dbReference type="HOGENOM" id="CLU_001570_25_2_1"/>
<evidence type="ECO:0000256" key="5">
    <source>
        <dbReference type="ARBA" id="ARBA00023004"/>
    </source>
</evidence>
<dbReference type="EMBL" id="KN846951">
    <property type="protein sequence ID" value="KIV86248.1"/>
    <property type="molecule type" value="Genomic_DNA"/>
</dbReference>
<proteinExistence type="inferred from homology"/>
<dbReference type="CDD" id="cd11070">
    <property type="entry name" value="CYP56-like"/>
    <property type="match status" value="1"/>
</dbReference>
<sequence length="573" mass="64610">MALRAILLTPLILVFLAIVLTLARRTYSLIQNYIEARKLGISIVIVPVEWHDQVWILIRKPFKWIGSIPLLGYWYKFSYLGSVLDYRHKLHEKLGDVFAIVSPKAIVLEVNDPHAGLVLQRDYKTWLKPKDLYEIFDIYGPGLVSVNGEDWQRHRRIVNPAFREQNYKLVWNESLKQTDQMLDLRMNTTKGIASMADWRTDLHLLAIHVLSAAGFGHSHDFSRGLQEVPEGKTKSFSGALNFLLMNILPVLIFGKMKLPEFLTWAKYREIHGAIKDFGEYMAESVAYTRATTQSGGGGRQADIASALIEADEAAKREDKLNSKTFGKSKPNYLSDEELYGNLYAFNIAGFDTTAGSLSYAMPLLALNEDVQKWVVEELDAIFGTNSPVQSDYETNFPKLTRCLAVMHETIRLWGPLPEIARVPAGEGQSLRVGDKELFITKDMQVSTNFYGIHADPRWWGPASLEWQPERWVTKDNDTGLESINCPADGATFLGWSAGPRICPGKKFSQVEFVATIATLLHKFRLKPLVMQELGMKNEGDAREALRKTVAASQFMLTTKMIAPENAGVVLVPR</sequence>
<dbReference type="PRINTS" id="PR00463">
    <property type="entry name" value="EP450I"/>
</dbReference>
<dbReference type="Pfam" id="PF00067">
    <property type="entry name" value="p450"/>
    <property type="match status" value="1"/>
</dbReference>